<accession>A0A0P7C2C8</accession>
<feature type="domain" description="Peptidase S9 prolyl oligopeptidase catalytic" evidence="2">
    <location>
        <begin position="531"/>
        <end position="724"/>
    </location>
</feature>
<keyword evidence="1" id="KW-0732">Signal</keyword>
<dbReference type="Gene3D" id="3.40.50.1820">
    <property type="entry name" value="alpha/beta hydrolase"/>
    <property type="match status" value="1"/>
</dbReference>
<organism evidence="4 5">
    <name type="scientific">Jiulongibacter sediminis</name>
    <dbReference type="NCBI Taxonomy" id="1605367"/>
    <lineage>
        <taxon>Bacteria</taxon>
        <taxon>Pseudomonadati</taxon>
        <taxon>Bacteroidota</taxon>
        <taxon>Cytophagia</taxon>
        <taxon>Cytophagales</taxon>
        <taxon>Leadbetterellaceae</taxon>
        <taxon>Jiulongibacter</taxon>
    </lineage>
</organism>
<dbReference type="EMBL" id="LGTQ01000009">
    <property type="protein sequence ID" value="KPM48176.1"/>
    <property type="molecule type" value="Genomic_DNA"/>
</dbReference>
<dbReference type="SUPFAM" id="SSF82171">
    <property type="entry name" value="DPP6 N-terminal domain-like"/>
    <property type="match status" value="1"/>
</dbReference>
<feature type="chain" id="PRO_5006136571" evidence="1">
    <location>
        <begin position="21"/>
        <end position="730"/>
    </location>
</feature>
<gene>
    <name evidence="4" type="ORF">AFM12_12835</name>
</gene>
<proteinExistence type="predicted"/>
<dbReference type="STRING" id="1605367.AFM12_12835"/>
<sequence>MRRFVVVITLSILYCFNASAQPGSGTKWTPDGEGYYEEYEGAIVKFLLEENRYERVISAERLTPAGFDEPLPLENFNFTSDQSKLLIYTNAQKVWRYKTRGDYWLLDLKSNELKQLGKSLPEASLMFAKISPDGSKVAYVSERNIYVEDLKTGKIKQLTKTDGNPKLINGTFDWAYEEEFGIYDGFRWSPDSKKIAYWQLDASGIKYFNLINNTDGIYSKVIPIEYPKVGEAPSVCRIGVMNAKNGKTQWMNIPGDPQQNYIPRMEWAGNSDEVMIQQLDRKQQVSKIMYANAKTGETRTIFEETDEAWVDVRTIWHDDNPAGWEWINDGREFLWVSEKDGWNHLYRISRDGKSVRLVTDGEYDVIDPLMYDEKTDHVYFTASPDNPMQKYLYRVSVASAGKAERLTPVSQPGTHGYTISADGRYAMHDFSNYYTFPLKEWITLPNHQPLDAENSIERKIDPAKKAASNIEFLNITTKSGIQMSGWMAKPKDFDPSKKYATLFYVYSEPASANAKDNWTAGYSYHHAVRPTDHGYIYVAIDGRGSPLPKGREWRKAIYRNIGIVNIKDQAEGAMALMEKYPFIDKERIAVHGWSGGGSTTLNLLFKYPQIYQTGVAVAAVANQLTYDNIYQERYMGVPPEDLAGFVEGSPVNHVDGLQGNLLYIHGTGDDNVHYQNAEMLINELVKHGKKFQFMAYPNGTHGIREEPGSRQHLNQLFLDYILEHCPPGAK</sequence>
<dbReference type="PATRIC" id="fig|1605367.3.peg.3977"/>
<dbReference type="GO" id="GO:0008236">
    <property type="term" value="F:serine-type peptidase activity"/>
    <property type="evidence" value="ECO:0007669"/>
    <property type="project" value="InterPro"/>
</dbReference>
<protein>
    <submittedName>
        <fullName evidence="4">Peptidase S9</fullName>
    </submittedName>
</protein>
<feature type="domain" description="Dipeptidylpeptidase IV N-terminal" evidence="3">
    <location>
        <begin position="80"/>
        <end position="432"/>
    </location>
</feature>
<comment type="caution">
    <text evidence="4">The sequence shown here is derived from an EMBL/GenBank/DDBJ whole genome shotgun (WGS) entry which is preliminary data.</text>
</comment>
<dbReference type="Pfam" id="PF00930">
    <property type="entry name" value="DPPIV_N"/>
    <property type="match status" value="1"/>
</dbReference>
<reference evidence="4 5" key="1">
    <citation type="submission" date="2015-07" db="EMBL/GenBank/DDBJ databases">
        <title>The draft genome sequence of Leadbetterella sp. JN14-9.</title>
        <authorList>
            <person name="Liu Y."/>
            <person name="Du J."/>
            <person name="Shao Z."/>
        </authorList>
    </citation>
    <scope>NUCLEOTIDE SEQUENCE [LARGE SCALE GENOMIC DNA]</scope>
    <source>
        <strain evidence="4 5">JN14-9</strain>
    </source>
</reference>
<dbReference type="RefSeq" id="WP_055148936.1">
    <property type="nucleotide sequence ID" value="NZ_JXSZ01000009.1"/>
</dbReference>
<dbReference type="InterPro" id="IPR001375">
    <property type="entry name" value="Peptidase_S9_cat"/>
</dbReference>
<evidence type="ECO:0000313" key="5">
    <source>
        <dbReference type="Proteomes" id="UP000050454"/>
    </source>
</evidence>
<dbReference type="PANTHER" id="PTHR11731:SF193">
    <property type="entry name" value="DIPEPTIDYL PEPTIDASE 9"/>
    <property type="match status" value="1"/>
</dbReference>
<dbReference type="Proteomes" id="UP000050454">
    <property type="component" value="Unassembled WGS sequence"/>
</dbReference>
<name>A0A0P7C2C8_9BACT</name>
<evidence type="ECO:0000259" key="3">
    <source>
        <dbReference type="Pfam" id="PF00930"/>
    </source>
</evidence>
<dbReference type="InterPro" id="IPR002469">
    <property type="entry name" value="Peptidase_S9B_N"/>
</dbReference>
<dbReference type="Pfam" id="PF00326">
    <property type="entry name" value="Peptidase_S9"/>
    <property type="match status" value="1"/>
</dbReference>
<dbReference type="SUPFAM" id="SSF53474">
    <property type="entry name" value="alpha/beta-Hydrolases"/>
    <property type="match status" value="1"/>
</dbReference>
<dbReference type="OrthoDB" id="9812921at2"/>
<dbReference type="PANTHER" id="PTHR11731">
    <property type="entry name" value="PROTEASE FAMILY S9B,C DIPEPTIDYL-PEPTIDASE IV-RELATED"/>
    <property type="match status" value="1"/>
</dbReference>
<dbReference type="InterPro" id="IPR050278">
    <property type="entry name" value="Serine_Prot_S9B/DPPIV"/>
</dbReference>
<keyword evidence="5" id="KW-1185">Reference proteome</keyword>
<dbReference type="GO" id="GO:0008239">
    <property type="term" value="F:dipeptidyl-peptidase activity"/>
    <property type="evidence" value="ECO:0007669"/>
    <property type="project" value="TreeGrafter"/>
</dbReference>
<evidence type="ECO:0000259" key="2">
    <source>
        <dbReference type="Pfam" id="PF00326"/>
    </source>
</evidence>
<evidence type="ECO:0000256" key="1">
    <source>
        <dbReference type="SAM" id="SignalP"/>
    </source>
</evidence>
<dbReference type="GO" id="GO:0006508">
    <property type="term" value="P:proteolysis"/>
    <property type="evidence" value="ECO:0007669"/>
    <property type="project" value="InterPro"/>
</dbReference>
<dbReference type="InterPro" id="IPR029058">
    <property type="entry name" value="AB_hydrolase_fold"/>
</dbReference>
<dbReference type="Gene3D" id="2.140.10.30">
    <property type="entry name" value="Dipeptidylpeptidase IV, N-terminal domain"/>
    <property type="match status" value="1"/>
</dbReference>
<dbReference type="AlphaFoldDB" id="A0A0P7C2C8"/>
<feature type="signal peptide" evidence="1">
    <location>
        <begin position="1"/>
        <end position="20"/>
    </location>
</feature>
<evidence type="ECO:0000313" key="4">
    <source>
        <dbReference type="EMBL" id="KPM48176.1"/>
    </source>
</evidence>